<dbReference type="EMBL" id="LAZR01035630">
    <property type="protein sequence ID" value="KKL27001.1"/>
    <property type="molecule type" value="Genomic_DNA"/>
</dbReference>
<name>A0A0F9EAU8_9ZZZZ</name>
<dbReference type="InterPro" id="IPR058346">
    <property type="entry name" value="DUF8033"/>
</dbReference>
<gene>
    <name evidence="2" type="ORF">LCGC14_2389570</name>
</gene>
<feature type="domain" description="DUF8033" evidence="1">
    <location>
        <begin position="6"/>
        <end position="61"/>
    </location>
</feature>
<protein>
    <recommendedName>
        <fullName evidence="1">DUF8033 domain-containing protein</fullName>
    </recommendedName>
</protein>
<sequence>MKLKSYRKNMNSVELGGITVLFSYSTPVAAFLPESRGVIRTKTKHSATTTRHINEWIKKEFSALEVTEVEQSEIDGLSIVDKLSDYADNERKRVKESA</sequence>
<dbReference type="AlphaFoldDB" id="A0A0F9EAU8"/>
<dbReference type="Pfam" id="PF26096">
    <property type="entry name" value="DUF8033"/>
    <property type="match status" value="1"/>
</dbReference>
<comment type="caution">
    <text evidence="2">The sequence shown here is derived from an EMBL/GenBank/DDBJ whole genome shotgun (WGS) entry which is preliminary data.</text>
</comment>
<reference evidence="2" key="1">
    <citation type="journal article" date="2015" name="Nature">
        <title>Complex archaea that bridge the gap between prokaryotes and eukaryotes.</title>
        <authorList>
            <person name="Spang A."/>
            <person name="Saw J.H."/>
            <person name="Jorgensen S.L."/>
            <person name="Zaremba-Niedzwiedzka K."/>
            <person name="Martijn J."/>
            <person name="Lind A.E."/>
            <person name="van Eijk R."/>
            <person name="Schleper C."/>
            <person name="Guy L."/>
            <person name="Ettema T.J."/>
        </authorList>
    </citation>
    <scope>NUCLEOTIDE SEQUENCE</scope>
</reference>
<organism evidence="2">
    <name type="scientific">marine sediment metagenome</name>
    <dbReference type="NCBI Taxonomy" id="412755"/>
    <lineage>
        <taxon>unclassified sequences</taxon>
        <taxon>metagenomes</taxon>
        <taxon>ecological metagenomes</taxon>
    </lineage>
</organism>
<evidence type="ECO:0000259" key="1">
    <source>
        <dbReference type="Pfam" id="PF26096"/>
    </source>
</evidence>
<proteinExistence type="predicted"/>
<evidence type="ECO:0000313" key="2">
    <source>
        <dbReference type="EMBL" id="KKL27001.1"/>
    </source>
</evidence>
<accession>A0A0F9EAU8</accession>